<dbReference type="Proteomes" id="UP000243006">
    <property type="component" value="Unassembled WGS sequence"/>
</dbReference>
<name>A0A1Y3EVC8_9BILA</name>
<evidence type="ECO:0000259" key="3">
    <source>
        <dbReference type="PROSITE" id="PS50202"/>
    </source>
</evidence>
<dbReference type="EMBL" id="LVZM01001795">
    <property type="protein sequence ID" value="OUC48905.1"/>
    <property type="molecule type" value="Genomic_DNA"/>
</dbReference>
<organism evidence="4 5">
    <name type="scientific">Trichinella nativa</name>
    <dbReference type="NCBI Taxonomy" id="6335"/>
    <lineage>
        <taxon>Eukaryota</taxon>
        <taxon>Metazoa</taxon>
        <taxon>Ecdysozoa</taxon>
        <taxon>Nematoda</taxon>
        <taxon>Enoplea</taxon>
        <taxon>Dorylaimia</taxon>
        <taxon>Trichinellida</taxon>
        <taxon>Trichinellidae</taxon>
        <taxon>Trichinella</taxon>
    </lineage>
</organism>
<evidence type="ECO:0000313" key="4">
    <source>
        <dbReference type="EMBL" id="OUC48905.1"/>
    </source>
</evidence>
<evidence type="ECO:0000256" key="2">
    <source>
        <dbReference type="SAM" id="MobiDB-lite"/>
    </source>
</evidence>
<protein>
    <recommendedName>
        <fullName evidence="1">Major sperm protein</fullName>
    </recommendedName>
</protein>
<dbReference type="InterPro" id="IPR013783">
    <property type="entry name" value="Ig-like_fold"/>
</dbReference>
<comment type="function">
    <text evidence="1">Central component in molecular interactions underlying sperm crawling. Forms an extensive filament system that extends from sperm villipoda, along the leading edge of the pseudopod.</text>
</comment>
<feature type="region of interest" description="Disordered" evidence="2">
    <location>
        <begin position="145"/>
        <end position="176"/>
    </location>
</feature>
<proteinExistence type="predicted"/>
<gene>
    <name evidence="4" type="ORF">D917_01014</name>
</gene>
<evidence type="ECO:0000256" key="1">
    <source>
        <dbReference type="RuleBase" id="RU003425"/>
    </source>
</evidence>
<dbReference type="Pfam" id="PF00635">
    <property type="entry name" value="Motile_Sperm"/>
    <property type="match status" value="1"/>
</dbReference>
<sequence length="221" mass="25641">MAEKMSKEEDSYKALEKISLPFHEIKVWLSCTQRRHIKFAITNPTNVTIGFHLRSTRPSAIIVYPTYGFIEKHDFAMAKVYFPKVDEHDFKVRSDRLTVLLAVKPEDLSISEPKLLWDEKDYRLDIFARRCITVKYSKPFENQKIKTSRKSSTKGKETTDEQINEQKTQSHKDAETNAAAQAIKTVQSNDNDGESKFIKLTLICLYFNNIINKKVCKKCLI</sequence>
<dbReference type="InterPro" id="IPR008962">
    <property type="entry name" value="PapD-like_sf"/>
</dbReference>
<dbReference type="AlphaFoldDB" id="A0A1Y3EVC8"/>
<reference evidence="4 5" key="1">
    <citation type="submission" date="2015-04" db="EMBL/GenBank/DDBJ databases">
        <title>Draft genome of the roundworm Trichinella nativa.</title>
        <authorList>
            <person name="Mitreva M."/>
        </authorList>
    </citation>
    <scope>NUCLEOTIDE SEQUENCE [LARGE SCALE GENOMIC DNA]</scope>
    <source>
        <strain evidence="4 5">ISS45</strain>
    </source>
</reference>
<dbReference type="PROSITE" id="PS50202">
    <property type="entry name" value="MSP"/>
    <property type="match status" value="1"/>
</dbReference>
<feature type="domain" description="MSP" evidence="3">
    <location>
        <begin position="16"/>
        <end position="135"/>
    </location>
</feature>
<accession>A0A1Y3EVC8</accession>
<comment type="caution">
    <text evidence="4">The sequence shown here is derived from an EMBL/GenBank/DDBJ whole genome shotgun (WGS) entry which is preliminary data.</text>
</comment>
<keyword evidence="1" id="KW-0206">Cytoskeleton</keyword>
<dbReference type="SUPFAM" id="SSF49354">
    <property type="entry name" value="PapD-like"/>
    <property type="match status" value="1"/>
</dbReference>
<dbReference type="InterPro" id="IPR000535">
    <property type="entry name" value="MSP_dom"/>
</dbReference>
<evidence type="ECO:0000313" key="5">
    <source>
        <dbReference type="Proteomes" id="UP000243006"/>
    </source>
</evidence>
<keyword evidence="1" id="KW-0963">Cytoplasm</keyword>
<dbReference type="Gene3D" id="2.60.40.10">
    <property type="entry name" value="Immunoglobulins"/>
    <property type="match status" value="1"/>
</dbReference>